<feature type="compositionally biased region" description="Pro residues" evidence="1">
    <location>
        <begin position="313"/>
        <end position="326"/>
    </location>
</feature>
<feature type="signal peptide" evidence="3">
    <location>
        <begin position="1"/>
        <end position="21"/>
    </location>
</feature>
<evidence type="ECO:0000256" key="2">
    <source>
        <dbReference type="SAM" id="Phobius"/>
    </source>
</evidence>
<evidence type="ECO:0000313" key="5">
    <source>
        <dbReference type="Proteomes" id="UP000277580"/>
    </source>
</evidence>
<keyword evidence="3" id="KW-0732">Signal</keyword>
<keyword evidence="2" id="KW-1133">Transmembrane helix</keyword>
<dbReference type="Proteomes" id="UP000277580">
    <property type="component" value="Unassembled WGS sequence"/>
</dbReference>
<feature type="region of interest" description="Disordered" evidence="1">
    <location>
        <begin position="261"/>
        <end position="364"/>
    </location>
</feature>
<evidence type="ECO:0000256" key="1">
    <source>
        <dbReference type="SAM" id="MobiDB-lite"/>
    </source>
</evidence>
<dbReference type="AlphaFoldDB" id="A0A3N4KTF9"/>
<organism evidence="4 5">
    <name type="scientific">Morchella conica CCBAS932</name>
    <dbReference type="NCBI Taxonomy" id="1392247"/>
    <lineage>
        <taxon>Eukaryota</taxon>
        <taxon>Fungi</taxon>
        <taxon>Dikarya</taxon>
        <taxon>Ascomycota</taxon>
        <taxon>Pezizomycotina</taxon>
        <taxon>Pezizomycetes</taxon>
        <taxon>Pezizales</taxon>
        <taxon>Morchellaceae</taxon>
        <taxon>Morchella</taxon>
    </lineage>
</organism>
<dbReference type="OrthoDB" id="5338512at2759"/>
<keyword evidence="2" id="KW-0812">Transmembrane</keyword>
<dbReference type="EMBL" id="ML119126">
    <property type="protein sequence ID" value="RPB12778.1"/>
    <property type="molecule type" value="Genomic_DNA"/>
</dbReference>
<proteinExistence type="predicted"/>
<accession>A0A3N4KTF9</accession>
<keyword evidence="5" id="KW-1185">Reference proteome</keyword>
<evidence type="ECO:0000256" key="3">
    <source>
        <dbReference type="SAM" id="SignalP"/>
    </source>
</evidence>
<name>A0A3N4KTF9_9PEZI</name>
<feature type="compositionally biased region" description="Basic and acidic residues" evidence="1">
    <location>
        <begin position="269"/>
        <end position="280"/>
    </location>
</feature>
<protein>
    <submittedName>
        <fullName evidence="4">Uncharacterized protein</fullName>
    </submittedName>
</protein>
<keyword evidence="2" id="KW-0472">Membrane</keyword>
<feature type="compositionally biased region" description="Low complexity" evidence="1">
    <location>
        <begin position="355"/>
        <end position="364"/>
    </location>
</feature>
<gene>
    <name evidence="4" type="ORF">P167DRAFT_573858</name>
</gene>
<feature type="compositionally biased region" description="Low complexity" evidence="1">
    <location>
        <begin position="299"/>
        <end position="312"/>
    </location>
</feature>
<dbReference type="InParanoid" id="A0A3N4KTF9"/>
<reference evidence="4 5" key="1">
    <citation type="journal article" date="2018" name="Nat. Ecol. Evol.">
        <title>Pezizomycetes genomes reveal the molecular basis of ectomycorrhizal truffle lifestyle.</title>
        <authorList>
            <person name="Murat C."/>
            <person name="Payen T."/>
            <person name="Noel B."/>
            <person name="Kuo A."/>
            <person name="Morin E."/>
            <person name="Chen J."/>
            <person name="Kohler A."/>
            <person name="Krizsan K."/>
            <person name="Balestrini R."/>
            <person name="Da Silva C."/>
            <person name="Montanini B."/>
            <person name="Hainaut M."/>
            <person name="Levati E."/>
            <person name="Barry K.W."/>
            <person name="Belfiori B."/>
            <person name="Cichocki N."/>
            <person name="Clum A."/>
            <person name="Dockter R.B."/>
            <person name="Fauchery L."/>
            <person name="Guy J."/>
            <person name="Iotti M."/>
            <person name="Le Tacon F."/>
            <person name="Lindquist E.A."/>
            <person name="Lipzen A."/>
            <person name="Malagnac F."/>
            <person name="Mello A."/>
            <person name="Molinier V."/>
            <person name="Miyauchi S."/>
            <person name="Poulain J."/>
            <person name="Riccioni C."/>
            <person name="Rubini A."/>
            <person name="Sitrit Y."/>
            <person name="Splivallo R."/>
            <person name="Traeger S."/>
            <person name="Wang M."/>
            <person name="Zifcakova L."/>
            <person name="Wipf D."/>
            <person name="Zambonelli A."/>
            <person name="Paolocci F."/>
            <person name="Nowrousian M."/>
            <person name="Ottonello S."/>
            <person name="Baldrian P."/>
            <person name="Spatafora J.W."/>
            <person name="Henrissat B."/>
            <person name="Nagy L.G."/>
            <person name="Aury J.M."/>
            <person name="Wincker P."/>
            <person name="Grigoriev I.V."/>
            <person name="Bonfante P."/>
            <person name="Martin F.M."/>
        </authorList>
    </citation>
    <scope>NUCLEOTIDE SEQUENCE [LARGE SCALE GENOMIC DNA]</scope>
    <source>
        <strain evidence="4 5">CCBAS932</strain>
    </source>
</reference>
<sequence length="456" mass="49412">MDRLTTTTLLIFALLFSSATAFNNVGSQSLSTLLPRQETCGSDTNSVTCNVGSFCCPSNTRCIPVENATSVVCCKVGEICDEIFPITCSTTTLSTLSTQPKLDTCGTQCCPVGYECGPNKDRCIMKAANLPADYVENREGRKKNATDEALLETCKQFITLPATSDEVPVSRCSKFTWEGILVGLFPGIAIGLAIMLVYIKAVEMKTRRRTIHFNGRLSAMPEDFEEQKLPPPPVPVIGADVRERYSSNFFSANNNPMVVNPTPALTNEWKPRDMTNEWKPRNFSGSSNPILEGRGSAMSRSTNASSTNSRSPAPYPLTPAPKPAPAPYSISQTSAPYIPTPEPSAYNPGPRSRPSEVSSVSSVTASDFSAAVTKALRGGDRPDLDEFSEPMKARVMDVNRPLSLETGYTASFYQGGEGLCHPPFVDEEEVPPLRFKGGLQPVGLTGRGLGWDDNRF</sequence>
<evidence type="ECO:0000313" key="4">
    <source>
        <dbReference type="EMBL" id="RPB12778.1"/>
    </source>
</evidence>
<feature type="chain" id="PRO_5018253671" evidence="3">
    <location>
        <begin position="22"/>
        <end position="456"/>
    </location>
</feature>
<feature type="transmembrane region" description="Helical" evidence="2">
    <location>
        <begin position="180"/>
        <end position="199"/>
    </location>
</feature>